<accession>A0A563E073</accession>
<reference evidence="2 3" key="2">
    <citation type="submission" date="2019-08" db="EMBL/GenBank/DDBJ databases">
        <title>Jejuicoccus antrihumi gen. nov., sp. nov., a new member of the family Dermacoccaceae isolated from a cave.</title>
        <authorList>
            <person name="Schumann P."/>
            <person name="Kim I.S."/>
        </authorList>
    </citation>
    <scope>NUCLEOTIDE SEQUENCE [LARGE SCALE GENOMIC DNA]</scope>
    <source>
        <strain evidence="2 3">C5-26</strain>
    </source>
</reference>
<evidence type="ECO:0000313" key="2">
    <source>
        <dbReference type="EMBL" id="TWP35940.1"/>
    </source>
</evidence>
<dbReference type="AlphaFoldDB" id="A0A563E073"/>
<dbReference type="Proteomes" id="UP000320244">
    <property type="component" value="Unassembled WGS sequence"/>
</dbReference>
<dbReference type="RefSeq" id="WP_146317002.1">
    <property type="nucleotide sequence ID" value="NZ_VCQV01000015.1"/>
</dbReference>
<feature type="transmembrane region" description="Helical" evidence="1">
    <location>
        <begin position="146"/>
        <end position="170"/>
    </location>
</feature>
<evidence type="ECO:0000313" key="3">
    <source>
        <dbReference type="Proteomes" id="UP000320244"/>
    </source>
</evidence>
<organism evidence="2 3">
    <name type="scientific">Leekyejoonella antrihumi</name>
    <dbReference type="NCBI Taxonomy" id="1660198"/>
    <lineage>
        <taxon>Bacteria</taxon>
        <taxon>Bacillati</taxon>
        <taxon>Actinomycetota</taxon>
        <taxon>Actinomycetes</taxon>
        <taxon>Micrococcales</taxon>
        <taxon>Dermacoccaceae</taxon>
        <taxon>Leekyejoonella</taxon>
    </lineage>
</organism>
<keyword evidence="1" id="KW-0812">Transmembrane</keyword>
<protein>
    <submittedName>
        <fullName evidence="2">Uncharacterized protein</fullName>
    </submittedName>
</protein>
<sequence>MGARQQIARLGIYYWFFLLAAAFFFVFVAVGGVKLVRAHPHEAAVTSAQGFTLPAGAMHASGPFAGDTYLMLPAAVVEGLPPSAPSCTSNGVALPASLFGTSTTYQGRTYEAVASLPSGWQPGGRVQCGDLPARAGLLYNDSRGRLLIIVGLGLFATIASLTLALIGWTLHKRQAVASSGPVSGASWTAPRR</sequence>
<keyword evidence="1" id="KW-1133">Transmembrane helix</keyword>
<name>A0A563E073_9MICO</name>
<keyword evidence="1" id="KW-0472">Membrane</keyword>
<keyword evidence="3" id="KW-1185">Reference proteome</keyword>
<dbReference type="EMBL" id="VCQV01000015">
    <property type="protein sequence ID" value="TWP35940.1"/>
    <property type="molecule type" value="Genomic_DNA"/>
</dbReference>
<feature type="transmembrane region" description="Helical" evidence="1">
    <location>
        <begin position="12"/>
        <end position="33"/>
    </location>
</feature>
<gene>
    <name evidence="2" type="ORF">FGL98_11960</name>
</gene>
<evidence type="ECO:0000256" key="1">
    <source>
        <dbReference type="SAM" id="Phobius"/>
    </source>
</evidence>
<proteinExistence type="predicted"/>
<comment type="caution">
    <text evidence="2">The sequence shown here is derived from an EMBL/GenBank/DDBJ whole genome shotgun (WGS) entry which is preliminary data.</text>
</comment>
<reference evidence="2 3" key="1">
    <citation type="submission" date="2019-05" db="EMBL/GenBank/DDBJ databases">
        <authorList>
            <person name="Lee S.D."/>
        </authorList>
    </citation>
    <scope>NUCLEOTIDE SEQUENCE [LARGE SCALE GENOMIC DNA]</scope>
    <source>
        <strain evidence="2 3">C5-26</strain>
    </source>
</reference>